<sequence>MRLVNDTLATPVQLTTPTEHGFIVVATEFGRWAGPFPVPSGTRRRALRRAVDLTEKLARRDDVVEATVFRAALRPPGEGSELLARAGVRPARYDVVVLVRTDSTSAVDAVRADAAFVELESVLRHRARHTHRIVADNAARIADVDHRHDRWFLFNYFYCDDLDTVLAVWKYTAGWFQRHTALPDSTLLRPLPGAATDYSVVSVVNHASWPTLRTFLPRLLFDRTFRTFVLANFAANGVAAQPIIYRRAGASSSRASA</sequence>
<proteinExistence type="predicted"/>
<accession>A0A0K0XDP8</accession>
<organism evidence="1 2">
    <name type="scientific">Mycolicibacterium goodii</name>
    <name type="common">Mycobacterium goodii</name>
    <dbReference type="NCBI Taxonomy" id="134601"/>
    <lineage>
        <taxon>Bacteria</taxon>
        <taxon>Bacillati</taxon>
        <taxon>Actinomycetota</taxon>
        <taxon>Actinomycetes</taxon>
        <taxon>Mycobacteriales</taxon>
        <taxon>Mycobacteriaceae</taxon>
        <taxon>Mycolicibacterium</taxon>
    </lineage>
</organism>
<dbReference type="OrthoDB" id="2987568at2"/>
<dbReference type="EMBL" id="CP012150">
    <property type="protein sequence ID" value="AKS35515.1"/>
    <property type="molecule type" value="Genomic_DNA"/>
</dbReference>
<dbReference type="Proteomes" id="UP000062255">
    <property type="component" value="Chromosome"/>
</dbReference>
<evidence type="ECO:0000313" key="1">
    <source>
        <dbReference type="EMBL" id="AKS35515.1"/>
    </source>
</evidence>
<dbReference type="STRING" id="134601.AFA91_30430"/>
<gene>
    <name evidence="1" type="ORF">AFA91_30430</name>
</gene>
<dbReference type="RefSeq" id="WP_049747971.1">
    <property type="nucleotide sequence ID" value="NZ_CP012150.1"/>
</dbReference>
<dbReference type="AlphaFoldDB" id="A0A0K0XDP8"/>
<dbReference type="PATRIC" id="fig|134601.6.peg.6292"/>
<evidence type="ECO:0000313" key="2">
    <source>
        <dbReference type="Proteomes" id="UP000062255"/>
    </source>
</evidence>
<dbReference type="KEGG" id="mgo:AFA91_30430"/>
<reference evidence="1 2" key="1">
    <citation type="submission" date="2015-07" db="EMBL/GenBank/DDBJ databases">
        <title>Complete genome sequence of Mycobacterium goodii X7B, a facultative thermophilic biodesulfurizing bacterium.</title>
        <authorList>
            <person name="Yu B."/>
            <person name="Li F."/>
            <person name="Xu P."/>
        </authorList>
    </citation>
    <scope>NUCLEOTIDE SEQUENCE [LARGE SCALE GENOMIC DNA]</scope>
    <source>
        <strain evidence="1 2">X7B</strain>
    </source>
</reference>
<name>A0A0K0XDP8_MYCGD</name>
<protein>
    <submittedName>
        <fullName evidence="1">Uncharacterized protein</fullName>
    </submittedName>
</protein>